<sequence>MNALLKLISLSALAITQTFAGTIPVSKLTSIEKKFIFENHDGELIKYDSLEDQIILDDQLEDELRQKGIIHTEDAVGDQASLGNGGR</sequence>
<evidence type="ECO:0000313" key="1">
    <source>
        <dbReference type="EMBL" id="AUN96855.1"/>
    </source>
</evidence>
<reference evidence="1 2" key="1">
    <citation type="submission" date="2018-01" db="EMBL/GenBank/DDBJ databases">
        <title>Complete genome sequence of Bacteriovorax stolpii DSM12778.</title>
        <authorList>
            <person name="Tang B."/>
            <person name="Chang J."/>
        </authorList>
    </citation>
    <scope>NUCLEOTIDE SEQUENCE [LARGE SCALE GENOMIC DNA]</scope>
    <source>
        <strain evidence="1 2">DSM 12778</strain>
    </source>
</reference>
<dbReference type="AlphaFoldDB" id="A0A2K9NP56"/>
<accession>A0A2K9NP56</accession>
<dbReference type="KEGG" id="bsto:C0V70_01785"/>
<gene>
    <name evidence="1" type="ORF">C0V70_01785</name>
</gene>
<evidence type="ECO:0000313" key="2">
    <source>
        <dbReference type="Proteomes" id="UP000235584"/>
    </source>
</evidence>
<keyword evidence="2" id="KW-1185">Reference proteome</keyword>
<protein>
    <submittedName>
        <fullName evidence="1">Uncharacterized protein</fullName>
    </submittedName>
</protein>
<dbReference type="Proteomes" id="UP000235584">
    <property type="component" value="Chromosome"/>
</dbReference>
<dbReference type="RefSeq" id="WP_102242150.1">
    <property type="nucleotide sequence ID" value="NZ_CP025704.1"/>
</dbReference>
<dbReference type="EMBL" id="CP025704">
    <property type="protein sequence ID" value="AUN96855.1"/>
    <property type="molecule type" value="Genomic_DNA"/>
</dbReference>
<organism evidence="1 2">
    <name type="scientific">Bacteriovorax stolpii</name>
    <name type="common">Bdellovibrio stolpii</name>
    <dbReference type="NCBI Taxonomy" id="960"/>
    <lineage>
        <taxon>Bacteria</taxon>
        <taxon>Pseudomonadati</taxon>
        <taxon>Bdellovibrionota</taxon>
        <taxon>Bacteriovoracia</taxon>
        <taxon>Bacteriovoracales</taxon>
        <taxon>Bacteriovoracaceae</taxon>
        <taxon>Bacteriovorax</taxon>
    </lineage>
</organism>
<proteinExistence type="predicted"/>
<name>A0A2K9NP56_BACTC</name>